<feature type="compositionally biased region" description="Basic and acidic residues" evidence="1">
    <location>
        <begin position="24"/>
        <end position="50"/>
    </location>
</feature>
<name>A0ABW3CKV5_9ACTN</name>
<accession>A0ABW3CKV5</accession>
<organism evidence="2 3">
    <name type="scientific">Actinomadura adrarensis</name>
    <dbReference type="NCBI Taxonomy" id="1819600"/>
    <lineage>
        <taxon>Bacteria</taxon>
        <taxon>Bacillati</taxon>
        <taxon>Actinomycetota</taxon>
        <taxon>Actinomycetes</taxon>
        <taxon>Streptosporangiales</taxon>
        <taxon>Thermomonosporaceae</taxon>
        <taxon>Actinomadura</taxon>
    </lineage>
</organism>
<evidence type="ECO:0000313" key="2">
    <source>
        <dbReference type="EMBL" id="MFD0855178.1"/>
    </source>
</evidence>
<dbReference type="Proteomes" id="UP001597083">
    <property type="component" value="Unassembled WGS sequence"/>
</dbReference>
<comment type="caution">
    <text evidence="2">The sequence shown here is derived from an EMBL/GenBank/DDBJ whole genome shotgun (WGS) entry which is preliminary data.</text>
</comment>
<reference evidence="3" key="1">
    <citation type="journal article" date="2019" name="Int. J. Syst. Evol. Microbiol.">
        <title>The Global Catalogue of Microorganisms (GCM) 10K type strain sequencing project: providing services to taxonomists for standard genome sequencing and annotation.</title>
        <authorList>
            <consortium name="The Broad Institute Genomics Platform"/>
            <consortium name="The Broad Institute Genome Sequencing Center for Infectious Disease"/>
            <person name="Wu L."/>
            <person name="Ma J."/>
        </authorList>
    </citation>
    <scope>NUCLEOTIDE SEQUENCE [LARGE SCALE GENOMIC DNA]</scope>
    <source>
        <strain evidence="3">JCM 31696</strain>
    </source>
</reference>
<feature type="compositionally biased region" description="Basic residues" evidence="1">
    <location>
        <begin position="1"/>
        <end position="10"/>
    </location>
</feature>
<feature type="non-terminal residue" evidence="2">
    <location>
        <position position="88"/>
    </location>
</feature>
<sequence>MSVAARRHTGLRGGIHLDGQFRTGEFDRVPPVDAVISDRKTRDEPVDHAARIAGQPPPPDERQQPAARDRGFRNAERGTEQSPELTCG</sequence>
<proteinExistence type="predicted"/>
<keyword evidence="3" id="KW-1185">Reference proteome</keyword>
<feature type="region of interest" description="Disordered" evidence="1">
    <location>
        <begin position="1"/>
        <end position="88"/>
    </location>
</feature>
<evidence type="ECO:0000256" key="1">
    <source>
        <dbReference type="SAM" id="MobiDB-lite"/>
    </source>
</evidence>
<evidence type="ECO:0000313" key="3">
    <source>
        <dbReference type="Proteomes" id="UP001597083"/>
    </source>
</evidence>
<feature type="compositionally biased region" description="Basic and acidic residues" evidence="1">
    <location>
        <begin position="59"/>
        <end position="79"/>
    </location>
</feature>
<gene>
    <name evidence="2" type="ORF">ACFQ07_23265</name>
</gene>
<dbReference type="EMBL" id="JBHTIR010003423">
    <property type="protein sequence ID" value="MFD0855178.1"/>
    <property type="molecule type" value="Genomic_DNA"/>
</dbReference>
<protein>
    <submittedName>
        <fullName evidence="2">Uncharacterized protein</fullName>
    </submittedName>
</protein>